<name>A0A7V9AAM6_9BACT</name>
<keyword evidence="7 13" id="KW-0406">Ion transport</keyword>
<keyword evidence="8 13" id="KW-0472">Membrane</keyword>
<dbReference type="GO" id="GO:0046961">
    <property type="term" value="F:proton-transporting ATPase activity, rotational mechanism"/>
    <property type="evidence" value="ECO:0007669"/>
    <property type="project" value="TreeGrafter"/>
</dbReference>
<evidence type="ECO:0000256" key="10">
    <source>
        <dbReference type="ARBA" id="ARBA00025198"/>
    </source>
</evidence>
<dbReference type="InterPro" id="IPR050059">
    <property type="entry name" value="ATP_synthase_B_chain"/>
</dbReference>
<organism evidence="17 18">
    <name type="scientific">Thermogemmata fonticola</name>
    <dbReference type="NCBI Taxonomy" id="2755323"/>
    <lineage>
        <taxon>Bacteria</taxon>
        <taxon>Pseudomonadati</taxon>
        <taxon>Planctomycetota</taxon>
        <taxon>Planctomycetia</taxon>
        <taxon>Gemmatales</taxon>
        <taxon>Gemmataceae</taxon>
        <taxon>Thermogemmata</taxon>
    </lineage>
</organism>
<dbReference type="GO" id="GO:0012505">
    <property type="term" value="C:endomembrane system"/>
    <property type="evidence" value="ECO:0007669"/>
    <property type="project" value="UniProtKB-SubCell"/>
</dbReference>
<keyword evidence="3 13" id="KW-0138">CF(0)</keyword>
<dbReference type="RefSeq" id="WP_194536726.1">
    <property type="nucleotide sequence ID" value="NZ_JACEFB010000002.1"/>
</dbReference>
<dbReference type="CDD" id="cd06503">
    <property type="entry name" value="ATP-synt_Fo_b"/>
    <property type="match status" value="1"/>
</dbReference>
<dbReference type="EMBL" id="JACEFB010000002">
    <property type="protein sequence ID" value="MBA2225291.1"/>
    <property type="molecule type" value="Genomic_DNA"/>
</dbReference>
<feature type="coiled-coil region" evidence="15">
    <location>
        <begin position="97"/>
        <end position="182"/>
    </location>
</feature>
<keyword evidence="4 13" id="KW-0812">Transmembrane</keyword>
<comment type="function">
    <text evidence="11">Component of the F(0) channel, it forms part of the peripheral stalk, linking F(1) to F(0). The b'-subunit is a diverged and duplicated form of b found in plants and photosynthetic bacteria.</text>
</comment>
<proteinExistence type="inferred from homology"/>
<comment type="function">
    <text evidence="10 13">F(1)F(0) ATP synthase produces ATP from ADP in the presence of a proton or sodium gradient. F-type ATPases consist of two structural domains, F(1) containing the extramembraneous catalytic core and F(0) containing the membrane proton channel, linked together by a central stalk and a peripheral stalk. During catalysis, ATP synthesis in the catalytic domain of F(1) is coupled via a rotary mechanism of the central stalk subunits to proton translocation.</text>
</comment>
<dbReference type="HAMAP" id="MF_01398">
    <property type="entry name" value="ATP_synth_b_bprime"/>
    <property type="match status" value="1"/>
</dbReference>
<comment type="subcellular location">
    <subcellularLocation>
        <location evidence="13">Cell membrane</location>
        <topology evidence="13">Single-pass membrane protein</topology>
    </subcellularLocation>
    <subcellularLocation>
        <location evidence="12">Endomembrane system</location>
        <topology evidence="12">Single-pass membrane protein</topology>
    </subcellularLocation>
</comment>
<feature type="compositionally biased region" description="Polar residues" evidence="16">
    <location>
        <begin position="41"/>
        <end position="52"/>
    </location>
</feature>
<dbReference type="Proteomes" id="UP000542342">
    <property type="component" value="Unassembled WGS sequence"/>
</dbReference>
<evidence type="ECO:0000256" key="4">
    <source>
        <dbReference type="ARBA" id="ARBA00022692"/>
    </source>
</evidence>
<evidence type="ECO:0000256" key="6">
    <source>
        <dbReference type="ARBA" id="ARBA00022989"/>
    </source>
</evidence>
<evidence type="ECO:0000256" key="2">
    <source>
        <dbReference type="ARBA" id="ARBA00022448"/>
    </source>
</evidence>
<evidence type="ECO:0000256" key="11">
    <source>
        <dbReference type="ARBA" id="ARBA00025614"/>
    </source>
</evidence>
<keyword evidence="15" id="KW-0175">Coiled coil</keyword>
<keyword evidence="13" id="KW-1003">Cell membrane</keyword>
<keyword evidence="9 13" id="KW-0066">ATP synthesis</keyword>
<evidence type="ECO:0000313" key="17">
    <source>
        <dbReference type="EMBL" id="MBA2225291.1"/>
    </source>
</evidence>
<evidence type="ECO:0000256" key="9">
    <source>
        <dbReference type="ARBA" id="ARBA00023310"/>
    </source>
</evidence>
<evidence type="ECO:0000313" key="18">
    <source>
        <dbReference type="Proteomes" id="UP000542342"/>
    </source>
</evidence>
<evidence type="ECO:0000256" key="3">
    <source>
        <dbReference type="ARBA" id="ARBA00022547"/>
    </source>
</evidence>
<comment type="caution">
    <text evidence="17">The sequence shown here is derived from an EMBL/GenBank/DDBJ whole genome shotgun (WGS) entry which is preliminary data.</text>
</comment>
<gene>
    <name evidence="13" type="primary">atpF</name>
    <name evidence="17" type="ORF">H0921_03840</name>
</gene>
<protein>
    <recommendedName>
        <fullName evidence="13">ATP synthase subunit b</fullName>
    </recommendedName>
    <alternativeName>
        <fullName evidence="13">ATP synthase F(0) sector subunit b</fullName>
    </alternativeName>
    <alternativeName>
        <fullName evidence="13">ATPase subunit I</fullName>
    </alternativeName>
    <alternativeName>
        <fullName evidence="13">F-type ATPase subunit b</fullName>
        <shortName evidence="13">F-ATPase subunit b</shortName>
    </alternativeName>
</protein>
<dbReference type="GO" id="GO:0045259">
    <property type="term" value="C:proton-transporting ATP synthase complex"/>
    <property type="evidence" value="ECO:0007669"/>
    <property type="project" value="UniProtKB-KW"/>
</dbReference>
<evidence type="ECO:0000256" key="16">
    <source>
        <dbReference type="SAM" id="MobiDB-lite"/>
    </source>
</evidence>
<keyword evidence="5 13" id="KW-0375">Hydrogen ion transport</keyword>
<evidence type="ECO:0000256" key="15">
    <source>
        <dbReference type="SAM" id="Coils"/>
    </source>
</evidence>
<keyword evidence="2 13" id="KW-0813">Transport</keyword>
<evidence type="ECO:0000256" key="13">
    <source>
        <dbReference type="HAMAP-Rule" id="MF_01398"/>
    </source>
</evidence>
<keyword evidence="6 13" id="KW-1133">Transmembrane helix</keyword>
<dbReference type="PANTHER" id="PTHR33445:SF1">
    <property type="entry name" value="ATP SYNTHASE SUBUNIT B"/>
    <property type="match status" value="1"/>
</dbReference>
<evidence type="ECO:0000256" key="1">
    <source>
        <dbReference type="ARBA" id="ARBA00005513"/>
    </source>
</evidence>
<dbReference type="PANTHER" id="PTHR33445">
    <property type="entry name" value="ATP SYNTHASE SUBUNIT B', CHLOROPLASTIC"/>
    <property type="match status" value="1"/>
</dbReference>
<dbReference type="GO" id="GO:0046933">
    <property type="term" value="F:proton-transporting ATP synthase activity, rotational mechanism"/>
    <property type="evidence" value="ECO:0007669"/>
    <property type="project" value="UniProtKB-UniRule"/>
</dbReference>
<evidence type="ECO:0000256" key="7">
    <source>
        <dbReference type="ARBA" id="ARBA00023065"/>
    </source>
</evidence>
<evidence type="ECO:0000256" key="5">
    <source>
        <dbReference type="ARBA" id="ARBA00022781"/>
    </source>
</evidence>
<dbReference type="AlphaFoldDB" id="A0A7V9AAM6"/>
<feature type="transmembrane region" description="Helical" evidence="13">
    <location>
        <begin position="73"/>
        <end position="93"/>
    </location>
</feature>
<evidence type="ECO:0000256" key="14">
    <source>
        <dbReference type="RuleBase" id="RU003848"/>
    </source>
</evidence>
<evidence type="ECO:0000256" key="12">
    <source>
        <dbReference type="ARBA" id="ARBA00037847"/>
    </source>
</evidence>
<sequence length="231" mass="25345">MRSLMIALLAGIIGLSDIHRVFADEAPGRPSPPAHAAPTEVTAQQGSHTATAGHQGHHQEDKLGFLGLKRYDLGIYTLVVFGLLVLIVSKYAWPHIREGLEKREANIRAALMEAQKERDEARTLLAQARKQLDDAAMQVRAMLEEARRDAEALRAAEREAGAREAAAERERARREIAAARDAALAEIYDRAVELAALLSSKTLARSITPEDHRRLLDEAVAELQQTNPTAA</sequence>
<evidence type="ECO:0000256" key="8">
    <source>
        <dbReference type="ARBA" id="ARBA00023136"/>
    </source>
</evidence>
<accession>A0A7V9AAM6</accession>
<comment type="similarity">
    <text evidence="1 13 14">Belongs to the ATPase B chain family.</text>
</comment>
<keyword evidence="18" id="KW-1185">Reference proteome</keyword>
<comment type="subunit">
    <text evidence="13">F-type ATPases have 2 components, F(1) - the catalytic core - and F(0) - the membrane proton channel. F(1) has five subunits: alpha(3), beta(3), gamma(1), delta(1), epsilon(1). F(0) has three main subunits: a(1), b(2) and c(10-14). The alpha and beta chains form an alternating ring which encloses part of the gamma chain. F(1) is attached to F(0) by a central stalk formed by the gamma and epsilon chains, while a peripheral stalk is formed by the delta and b chains.</text>
</comment>
<feature type="region of interest" description="Disordered" evidence="16">
    <location>
        <begin position="24"/>
        <end position="58"/>
    </location>
</feature>
<dbReference type="GO" id="GO:0005886">
    <property type="term" value="C:plasma membrane"/>
    <property type="evidence" value="ECO:0007669"/>
    <property type="project" value="UniProtKB-SubCell"/>
</dbReference>
<dbReference type="Pfam" id="PF00430">
    <property type="entry name" value="ATP-synt_B"/>
    <property type="match status" value="1"/>
</dbReference>
<dbReference type="InterPro" id="IPR002146">
    <property type="entry name" value="ATP_synth_b/b'su_bac/chlpt"/>
</dbReference>
<reference evidence="17 18" key="1">
    <citation type="submission" date="2020-07" db="EMBL/GenBank/DDBJ databases">
        <title>Thermogemmata thermophila gen. nov., sp. nov., a novel moderate thermophilic planctomycete from a Kamchatka hot spring.</title>
        <authorList>
            <person name="Elcheninov A.G."/>
            <person name="Podosokorskaya O.A."/>
            <person name="Kovaleva O.L."/>
            <person name="Novikov A."/>
            <person name="Bonch-Osmolovskaya E.A."/>
            <person name="Toshchakov S.V."/>
            <person name="Kublanov I.V."/>
        </authorList>
    </citation>
    <scope>NUCLEOTIDE SEQUENCE [LARGE SCALE GENOMIC DNA]</scope>
    <source>
        <strain evidence="17 18">2918</strain>
    </source>
</reference>